<keyword evidence="4" id="KW-1185">Reference proteome</keyword>
<dbReference type="InterPro" id="IPR052163">
    <property type="entry name" value="DGC-Regulatory_Protein"/>
</dbReference>
<dbReference type="FunFam" id="3.30.70.270:FF:000001">
    <property type="entry name" value="Diguanylate cyclase domain protein"/>
    <property type="match status" value="1"/>
</dbReference>
<dbReference type="AlphaFoldDB" id="A0A6G7ZQK6"/>
<dbReference type="CDD" id="cd01949">
    <property type="entry name" value="GGDEF"/>
    <property type="match status" value="1"/>
</dbReference>
<organism evidence="3 4">
    <name type="scientific">Sphingomonas sinipercae</name>
    <dbReference type="NCBI Taxonomy" id="2714944"/>
    <lineage>
        <taxon>Bacteria</taxon>
        <taxon>Pseudomonadati</taxon>
        <taxon>Pseudomonadota</taxon>
        <taxon>Alphaproteobacteria</taxon>
        <taxon>Sphingomonadales</taxon>
        <taxon>Sphingomonadaceae</taxon>
        <taxon>Sphingomonas</taxon>
    </lineage>
</organism>
<evidence type="ECO:0000313" key="4">
    <source>
        <dbReference type="Proteomes" id="UP000502502"/>
    </source>
</evidence>
<evidence type="ECO:0000259" key="2">
    <source>
        <dbReference type="PROSITE" id="PS50887"/>
    </source>
</evidence>
<accession>A0A6G7ZQK6</accession>
<dbReference type="Proteomes" id="UP000502502">
    <property type="component" value="Chromosome"/>
</dbReference>
<feature type="domain" description="GGDEF" evidence="2">
    <location>
        <begin position="69"/>
        <end position="191"/>
    </location>
</feature>
<evidence type="ECO:0000256" key="1">
    <source>
        <dbReference type="SAM" id="Coils"/>
    </source>
</evidence>
<gene>
    <name evidence="3" type="ORF">G7078_10715</name>
</gene>
<sequence length="191" mass="20932">MQDSLVSLEDAEALIGEIERLRAEVARLEARVGQLDEMAHRDALVELPNRRSFSASLERLIGRVERYGDSAAMLFIDVDGLKSINDRYGHKAGDDALIQVSKILVAAVRKSDAIARIGGDEFAVLLERADEQSGWQMALRIVETVLAADFRIDGEPVSLSVAVGVTAIKPDDDPASVIERADREMYRVKAA</sequence>
<dbReference type="InterPro" id="IPR043128">
    <property type="entry name" value="Rev_trsase/Diguanyl_cyclase"/>
</dbReference>
<dbReference type="Pfam" id="PF00990">
    <property type="entry name" value="GGDEF"/>
    <property type="match status" value="1"/>
</dbReference>
<dbReference type="PANTHER" id="PTHR46663:SF4">
    <property type="entry name" value="DIGUANYLATE CYCLASE DGCT-RELATED"/>
    <property type="match status" value="1"/>
</dbReference>
<dbReference type="SUPFAM" id="SSF55073">
    <property type="entry name" value="Nucleotide cyclase"/>
    <property type="match status" value="1"/>
</dbReference>
<dbReference type="NCBIfam" id="TIGR00254">
    <property type="entry name" value="GGDEF"/>
    <property type="match status" value="1"/>
</dbReference>
<protein>
    <submittedName>
        <fullName evidence="3">Diguanylate cyclase</fullName>
    </submittedName>
</protein>
<dbReference type="SMART" id="SM00267">
    <property type="entry name" value="GGDEF"/>
    <property type="match status" value="1"/>
</dbReference>
<proteinExistence type="predicted"/>
<dbReference type="GO" id="GO:0003824">
    <property type="term" value="F:catalytic activity"/>
    <property type="evidence" value="ECO:0007669"/>
    <property type="project" value="UniProtKB-ARBA"/>
</dbReference>
<dbReference type="InterPro" id="IPR029787">
    <property type="entry name" value="Nucleotide_cyclase"/>
</dbReference>
<feature type="coiled-coil region" evidence="1">
    <location>
        <begin position="11"/>
        <end position="38"/>
    </location>
</feature>
<keyword evidence="1" id="KW-0175">Coiled coil</keyword>
<dbReference type="RefSeq" id="WP_166095917.1">
    <property type="nucleotide sequence ID" value="NZ_CP049871.1"/>
</dbReference>
<dbReference type="PANTHER" id="PTHR46663">
    <property type="entry name" value="DIGUANYLATE CYCLASE DGCT-RELATED"/>
    <property type="match status" value="1"/>
</dbReference>
<name>A0A6G7ZQK6_9SPHN</name>
<reference evidence="3 4" key="1">
    <citation type="submission" date="2020-03" db="EMBL/GenBank/DDBJ databases">
        <title>Sphingomonas sp. nov., isolated from fish.</title>
        <authorList>
            <person name="Hyun D.-W."/>
            <person name="Bae J.-W."/>
        </authorList>
    </citation>
    <scope>NUCLEOTIDE SEQUENCE [LARGE SCALE GENOMIC DNA]</scope>
    <source>
        <strain evidence="3 4">HDW15C</strain>
    </source>
</reference>
<dbReference type="Gene3D" id="3.30.70.270">
    <property type="match status" value="1"/>
</dbReference>
<dbReference type="EMBL" id="CP049871">
    <property type="protein sequence ID" value="QIL03202.1"/>
    <property type="molecule type" value="Genomic_DNA"/>
</dbReference>
<dbReference type="InterPro" id="IPR000160">
    <property type="entry name" value="GGDEF_dom"/>
</dbReference>
<evidence type="ECO:0000313" key="3">
    <source>
        <dbReference type="EMBL" id="QIL03202.1"/>
    </source>
</evidence>
<dbReference type="PROSITE" id="PS50887">
    <property type="entry name" value="GGDEF"/>
    <property type="match status" value="1"/>
</dbReference>
<dbReference type="KEGG" id="ssin:G7078_10715"/>